<protein>
    <submittedName>
        <fullName evidence="1">Uncharacterized protein UPF0158</fullName>
    </submittedName>
</protein>
<dbReference type="Proteomes" id="UP000256919">
    <property type="component" value="Unassembled WGS sequence"/>
</dbReference>
<proteinExistence type="predicted"/>
<reference evidence="1 2" key="1">
    <citation type="submission" date="2018-07" db="EMBL/GenBank/DDBJ databases">
        <title>Genomic Encyclopedia of Type Strains, Phase III (KMG-III): the genomes of soil and plant-associated and newly described type strains.</title>
        <authorList>
            <person name="Whitman W."/>
        </authorList>
    </citation>
    <scope>NUCLEOTIDE SEQUENCE [LARGE SCALE GENOMIC DNA]</scope>
    <source>
        <strain evidence="1 2">CECT 7948</strain>
    </source>
</reference>
<evidence type="ECO:0000313" key="2">
    <source>
        <dbReference type="Proteomes" id="UP000256919"/>
    </source>
</evidence>
<comment type="caution">
    <text evidence="1">The sequence shown here is derived from an EMBL/GenBank/DDBJ whole genome shotgun (WGS) entry which is preliminary data.</text>
</comment>
<evidence type="ECO:0000313" key="1">
    <source>
        <dbReference type="EMBL" id="REE06922.1"/>
    </source>
</evidence>
<accession>A0A3D9LIC2</accession>
<keyword evidence="2" id="KW-1185">Reference proteome</keyword>
<dbReference type="OrthoDB" id="961309at2"/>
<gene>
    <name evidence="1" type="ORF">DFQ09_1301</name>
</gene>
<sequence>MKKRQSEIIKEIAQELDCGFDCYYNSKTYEIVAIPNFSQFSDEDEFKEAFSDSLEKVGKHKTDFIKFETLETFESFKIMELFVEQLSDQNLKSQLENILENKKPFQNFKHKIDHSEYRQRWFEFKKSELEKIVENQLESRKACAQQSAKPKNE</sequence>
<dbReference type="AlphaFoldDB" id="A0A3D9LIC2"/>
<dbReference type="EMBL" id="QREI01000030">
    <property type="protein sequence ID" value="REE06922.1"/>
    <property type="molecule type" value="Genomic_DNA"/>
</dbReference>
<dbReference type="InterPro" id="IPR005361">
    <property type="entry name" value="UPF0158"/>
</dbReference>
<name>A0A3D9LIC2_9FLAO</name>
<dbReference type="RefSeq" id="WP_115813116.1">
    <property type="nucleotide sequence ID" value="NZ_QREI01000030.1"/>
</dbReference>
<organism evidence="1 2">
    <name type="scientific">Winogradskyella pacifica</name>
    <dbReference type="NCBI Taxonomy" id="664642"/>
    <lineage>
        <taxon>Bacteria</taxon>
        <taxon>Pseudomonadati</taxon>
        <taxon>Bacteroidota</taxon>
        <taxon>Flavobacteriia</taxon>
        <taxon>Flavobacteriales</taxon>
        <taxon>Flavobacteriaceae</taxon>
        <taxon>Winogradskyella</taxon>
    </lineage>
</organism>
<dbReference type="Pfam" id="PF03682">
    <property type="entry name" value="UPF0158"/>
    <property type="match status" value="1"/>
</dbReference>